<dbReference type="InterPro" id="IPR025392">
    <property type="entry name" value="DUF4124"/>
</dbReference>
<gene>
    <name evidence="4" type="ORF">DEH80_08415</name>
</gene>
<dbReference type="Proteomes" id="UP000251800">
    <property type="component" value="Unassembled WGS sequence"/>
</dbReference>
<feature type="domain" description="DUF4124" evidence="3">
    <location>
        <begin position="25"/>
        <end position="73"/>
    </location>
</feature>
<evidence type="ECO:0000256" key="2">
    <source>
        <dbReference type="SAM" id="SignalP"/>
    </source>
</evidence>
<sequence length="160" mass="17812">MRPNRQGPMRGGRLLAALLLVGGWASSLEASTAYICRDAAGHQSIQDRPCAGSQDGRTVEIESRPDSAPVTPSRSSLPGDRSARRPSQTVQRRWTARDASRCRQYQQGKFQLQSRMRAGYSAKEGERLRAGLDKINRMIDERCRSVPQQFWVQGNASARP</sequence>
<dbReference type="EMBL" id="QEQK01000006">
    <property type="protein sequence ID" value="PWN56278.1"/>
    <property type="molecule type" value="Genomic_DNA"/>
</dbReference>
<dbReference type="OrthoDB" id="5974779at2"/>
<reference evidence="4 5" key="1">
    <citation type="submission" date="2018-05" db="EMBL/GenBank/DDBJ databases">
        <title>Abyssibacter profundi OUC007T gen. nov., sp. nov, a marine bacterium isolated from seawater of the Mariana Trench.</title>
        <authorList>
            <person name="Zhou S."/>
        </authorList>
    </citation>
    <scope>NUCLEOTIDE SEQUENCE [LARGE SCALE GENOMIC DNA]</scope>
    <source>
        <strain evidence="4 5">OUC007</strain>
    </source>
</reference>
<evidence type="ECO:0000256" key="1">
    <source>
        <dbReference type="SAM" id="MobiDB-lite"/>
    </source>
</evidence>
<dbReference type="AlphaFoldDB" id="A0A363ULI5"/>
<keyword evidence="2" id="KW-0732">Signal</keyword>
<keyword evidence="5" id="KW-1185">Reference proteome</keyword>
<evidence type="ECO:0000259" key="3">
    <source>
        <dbReference type="Pfam" id="PF13511"/>
    </source>
</evidence>
<feature type="region of interest" description="Disordered" evidence="1">
    <location>
        <begin position="44"/>
        <end position="107"/>
    </location>
</feature>
<proteinExistence type="predicted"/>
<feature type="signal peptide" evidence="2">
    <location>
        <begin position="1"/>
        <end position="30"/>
    </location>
</feature>
<evidence type="ECO:0000313" key="4">
    <source>
        <dbReference type="EMBL" id="PWN56278.1"/>
    </source>
</evidence>
<protein>
    <recommendedName>
        <fullName evidence="3">DUF4124 domain-containing protein</fullName>
    </recommendedName>
</protein>
<feature type="chain" id="PRO_5017042551" description="DUF4124 domain-containing protein" evidence="2">
    <location>
        <begin position="31"/>
        <end position="160"/>
    </location>
</feature>
<name>A0A363ULI5_9GAMM</name>
<dbReference type="Pfam" id="PF13511">
    <property type="entry name" value="DUF4124"/>
    <property type="match status" value="1"/>
</dbReference>
<accession>A0A363ULI5</accession>
<organism evidence="4 5">
    <name type="scientific">Abyssibacter profundi</name>
    <dbReference type="NCBI Taxonomy" id="2182787"/>
    <lineage>
        <taxon>Bacteria</taxon>
        <taxon>Pseudomonadati</taxon>
        <taxon>Pseudomonadota</taxon>
        <taxon>Gammaproteobacteria</taxon>
        <taxon>Chromatiales</taxon>
        <taxon>Oceanococcaceae</taxon>
        <taxon>Abyssibacter</taxon>
    </lineage>
</organism>
<comment type="caution">
    <text evidence="4">The sequence shown here is derived from an EMBL/GenBank/DDBJ whole genome shotgun (WGS) entry which is preliminary data.</text>
</comment>
<evidence type="ECO:0000313" key="5">
    <source>
        <dbReference type="Proteomes" id="UP000251800"/>
    </source>
</evidence>